<dbReference type="InterPro" id="IPR036013">
    <property type="entry name" value="Band_7/SPFH_dom_sf"/>
</dbReference>
<dbReference type="Pfam" id="PF09851">
    <property type="entry name" value="SHOCT"/>
    <property type="match status" value="1"/>
</dbReference>
<evidence type="ECO:0000259" key="2">
    <source>
        <dbReference type="Pfam" id="PF13421"/>
    </source>
</evidence>
<organism evidence="3 4">
    <name type="scientific">Olivibacter ginsenosidimutans</name>
    <dbReference type="NCBI Taxonomy" id="1176537"/>
    <lineage>
        <taxon>Bacteria</taxon>
        <taxon>Pseudomonadati</taxon>
        <taxon>Bacteroidota</taxon>
        <taxon>Sphingobacteriia</taxon>
        <taxon>Sphingobacteriales</taxon>
        <taxon>Sphingobacteriaceae</taxon>
        <taxon>Olivibacter</taxon>
    </lineage>
</organism>
<gene>
    <name evidence="3" type="ORF">GCM10023231_01860</name>
</gene>
<proteinExistence type="predicted"/>
<dbReference type="EMBL" id="BAABIQ010000002">
    <property type="protein sequence ID" value="GAA4778881.1"/>
    <property type="molecule type" value="Genomic_DNA"/>
</dbReference>
<dbReference type="PANTHER" id="PTHR37826">
    <property type="entry name" value="FLOTILLIN BAND_7_5 DOMAIN PROTEIN"/>
    <property type="match status" value="1"/>
</dbReference>
<dbReference type="Pfam" id="PF13421">
    <property type="entry name" value="Band_7_1"/>
    <property type="match status" value="1"/>
</dbReference>
<dbReference type="PANTHER" id="PTHR37826:SF2">
    <property type="entry name" value="ZINC-RIBBON DOMAIN-CONTAINING PROTEIN"/>
    <property type="match status" value="1"/>
</dbReference>
<evidence type="ECO:0008006" key="5">
    <source>
        <dbReference type="Google" id="ProtNLM"/>
    </source>
</evidence>
<dbReference type="InterPro" id="IPR033880">
    <property type="entry name" value="SPFH_YdjI"/>
</dbReference>
<name>A0ABP9AEI8_9SPHI</name>
<keyword evidence="4" id="KW-1185">Reference proteome</keyword>
<dbReference type="Proteomes" id="UP001501411">
    <property type="component" value="Unassembled WGS sequence"/>
</dbReference>
<evidence type="ECO:0000313" key="4">
    <source>
        <dbReference type="Proteomes" id="UP001501411"/>
    </source>
</evidence>
<feature type="domain" description="SHOCT" evidence="1">
    <location>
        <begin position="303"/>
        <end position="330"/>
    </location>
</feature>
<reference evidence="4" key="1">
    <citation type="journal article" date="2019" name="Int. J. Syst. Evol. Microbiol.">
        <title>The Global Catalogue of Microorganisms (GCM) 10K type strain sequencing project: providing services to taxonomists for standard genome sequencing and annotation.</title>
        <authorList>
            <consortium name="The Broad Institute Genomics Platform"/>
            <consortium name="The Broad Institute Genome Sequencing Center for Infectious Disease"/>
            <person name="Wu L."/>
            <person name="Ma J."/>
        </authorList>
    </citation>
    <scope>NUCLEOTIDE SEQUENCE [LARGE SCALE GENOMIC DNA]</scope>
    <source>
        <strain evidence="4">JCM 18200</strain>
    </source>
</reference>
<evidence type="ECO:0000313" key="3">
    <source>
        <dbReference type="EMBL" id="GAA4778881.1"/>
    </source>
</evidence>
<dbReference type="RefSeq" id="WP_345229803.1">
    <property type="nucleotide sequence ID" value="NZ_BAABIQ010000002.1"/>
</dbReference>
<sequence>MSIFNVFNNQLAQVIQWEQQAPELLWYRFPSSRNEVKNASKLIVAPGQGCVLVYEGKVADVIEEEGIFNLKTDNHPFITTLLNIRKNFESEHKLFVYFFRKADVLNQAWGTATPVKYVDGTYGIPISMGANGNFSYRISDVSKLFKQVIGNKPSFTTVEMKAIISNRIQEAIAAYLASKSYSFQEIDAQLANMAKDIQQQLDKEFLALGLNLLDLKISGTQFDEKTQSRIARVADVTTDVFAAKQAGLDYVDLEKLRALRDAARNEGGLAGAGLQLGAGLELGKKFQEEKEALLNKDGADVVEKLRKLQLLHAEGIITEEEFQAKKKELLANL</sequence>
<accession>A0ABP9AEI8</accession>
<feature type="domain" description="SPFH" evidence="2">
    <location>
        <begin position="27"/>
        <end position="232"/>
    </location>
</feature>
<dbReference type="InterPro" id="IPR018649">
    <property type="entry name" value="SHOCT"/>
</dbReference>
<dbReference type="CDD" id="cd03408">
    <property type="entry name" value="SPFH_like_u1"/>
    <property type="match status" value="1"/>
</dbReference>
<dbReference type="SUPFAM" id="SSF117892">
    <property type="entry name" value="Band 7/SPFH domain"/>
    <property type="match status" value="1"/>
</dbReference>
<protein>
    <recommendedName>
        <fullName evidence="5">SPFH domain-containing protein</fullName>
    </recommendedName>
</protein>
<comment type="caution">
    <text evidence="3">The sequence shown here is derived from an EMBL/GenBank/DDBJ whole genome shotgun (WGS) entry which is preliminary data.</text>
</comment>
<evidence type="ECO:0000259" key="1">
    <source>
        <dbReference type="Pfam" id="PF09851"/>
    </source>
</evidence>